<dbReference type="SUPFAM" id="SSF54631">
    <property type="entry name" value="CBS-domain pair"/>
    <property type="match status" value="1"/>
</dbReference>
<evidence type="ECO:0000259" key="3">
    <source>
        <dbReference type="PROSITE" id="PS51371"/>
    </source>
</evidence>
<comment type="caution">
    <text evidence="4">The sequence shown here is derived from an EMBL/GenBank/DDBJ whole genome shotgun (WGS) entry which is preliminary data.</text>
</comment>
<gene>
    <name evidence="4" type="ORF">HaLaN_03547</name>
</gene>
<dbReference type="Proteomes" id="UP000485058">
    <property type="component" value="Unassembled WGS sequence"/>
</dbReference>
<dbReference type="AlphaFoldDB" id="A0A699YNT4"/>
<accession>A0A699YNT4</accession>
<feature type="domain" description="CBS" evidence="3">
    <location>
        <begin position="147"/>
        <end position="203"/>
    </location>
</feature>
<dbReference type="PANTHER" id="PTHR34290:SF2">
    <property type="entry name" value="OS04G0668800 PROTEIN"/>
    <property type="match status" value="1"/>
</dbReference>
<evidence type="ECO:0000256" key="2">
    <source>
        <dbReference type="SAM" id="MobiDB-lite"/>
    </source>
</evidence>
<name>A0A699YNT4_HAELA</name>
<sequence>MQLHRVPACGFEASTSGRGSFVAPRPAAAQRRLPTRVRVSAPENATVSQQRPSSGPGSLDYEGLYSTDVLPTAASGGVSEVMRSNSRGLLTCLPQDTLEDVIPKLSKVTGLPVLSAQGLVVGVISRKDIIRVRRSQGSLQDTVAQHMTTPALTISADASVLEAANLMRSRKIRRLPVVDESGYPLGILARSDIFKPLFEEQYMQFMDKEVAAMQGVTAKPLTKKKAKITWAVKYLYDGDCAMCRSLKTVLERQDNGRGRIKFVNIADDSYDPNKNMGIEYEEAMETIHAIRPDGEVLYGTDALRAMFNEVGLGWAAHLSELPLFSKIVDLIYNFLSANRLSLGGAMDAIIAAKRMELSKKGVETCGDVDEECKVRPHQGPARLDTT</sequence>
<dbReference type="GO" id="GO:0015035">
    <property type="term" value="F:protein-disulfide reductase activity"/>
    <property type="evidence" value="ECO:0007669"/>
    <property type="project" value="InterPro"/>
</dbReference>
<proteinExistence type="predicted"/>
<dbReference type="Pfam" id="PF00571">
    <property type="entry name" value="CBS"/>
    <property type="match status" value="2"/>
</dbReference>
<dbReference type="EMBL" id="BLLF01000169">
    <property type="protein sequence ID" value="GFH08566.1"/>
    <property type="molecule type" value="Genomic_DNA"/>
</dbReference>
<dbReference type="InterPro" id="IPR044691">
    <property type="entry name" value="DCC1_Trx"/>
</dbReference>
<feature type="domain" description="CBS" evidence="3">
    <location>
        <begin position="82"/>
        <end position="142"/>
    </location>
</feature>
<keyword evidence="1" id="KW-0129">CBS domain</keyword>
<dbReference type="Gene3D" id="3.10.580.10">
    <property type="entry name" value="CBS-domain"/>
    <property type="match status" value="1"/>
</dbReference>
<evidence type="ECO:0000256" key="1">
    <source>
        <dbReference type="PROSITE-ProRule" id="PRU00703"/>
    </source>
</evidence>
<evidence type="ECO:0000313" key="5">
    <source>
        <dbReference type="Proteomes" id="UP000485058"/>
    </source>
</evidence>
<feature type="compositionally biased region" description="Low complexity" evidence="2">
    <location>
        <begin position="23"/>
        <end position="32"/>
    </location>
</feature>
<dbReference type="InterPro" id="IPR046342">
    <property type="entry name" value="CBS_dom_sf"/>
</dbReference>
<keyword evidence="5" id="KW-1185">Reference proteome</keyword>
<feature type="region of interest" description="Disordered" evidence="2">
    <location>
        <begin position="15"/>
        <end position="61"/>
    </location>
</feature>
<organism evidence="4 5">
    <name type="scientific">Haematococcus lacustris</name>
    <name type="common">Green alga</name>
    <name type="synonym">Haematococcus pluvialis</name>
    <dbReference type="NCBI Taxonomy" id="44745"/>
    <lineage>
        <taxon>Eukaryota</taxon>
        <taxon>Viridiplantae</taxon>
        <taxon>Chlorophyta</taxon>
        <taxon>core chlorophytes</taxon>
        <taxon>Chlorophyceae</taxon>
        <taxon>CS clade</taxon>
        <taxon>Chlamydomonadales</taxon>
        <taxon>Haematococcaceae</taxon>
        <taxon>Haematococcus</taxon>
    </lineage>
</organism>
<evidence type="ECO:0000313" key="4">
    <source>
        <dbReference type="EMBL" id="GFH08566.1"/>
    </source>
</evidence>
<dbReference type="InterPro" id="IPR007263">
    <property type="entry name" value="DCC1-like"/>
</dbReference>
<dbReference type="InterPro" id="IPR000644">
    <property type="entry name" value="CBS_dom"/>
</dbReference>
<reference evidence="4 5" key="1">
    <citation type="submission" date="2020-02" db="EMBL/GenBank/DDBJ databases">
        <title>Draft genome sequence of Haematococcus lacustris strain NIES-144.</title>
        <authorList>
            <person name="Morimoto D."/>
            <person name="Nakagawa S."/>
            <person name="Yoshida T."/>
            <person name="Sawayama S."/>
        </authorList>
    </citation>
    <scope>NUCLEOTIDE SEQUENCE [LARGE SCALE GENOMIC DNA]</scope>
    <source>
        <strain evidence="4 5">NIES-144</strain>
    </source>
</reference>
<dbReference type="SMART" id="SM00116">
    <property type="entry name" value="CBS"/>
    <property type="match status" value="2"/>
</dbReference>
<dbReference type="PANTHER" id="PTHR34290">
    <property type="entry name" value="SI:CH73-390P7.2"/>
    <property type="match status" value="1"/>
</dbReference>
<feature type="compositionally biased region" description="Polar residues" evidence="2">
    <location>
        <begin position="43"/>
        <end position="56"/>
    </location>
</feature>
<protein>
    <recommendedName>
        <fullName evidence="3">CBS domain-containing protein</fullName>
    </recommendedName>
</protein>
<dbReference type="PROSITE" id="PS51371">
    <property type="entry name" value="CBS"/>
    <property type="match status" value="2"/>
</dbReference>
<dbReference type="Pfam" id="PF04134">
    <property type="entry name" value="DCC1-like"/>
    <property type="match status" value="1"/>
</dbReference>